<proteinExistence type="predicted"/>
<comment type="caution">
    <text evidence="1">The sequence shown here is derived from an EMBL/GenBank/DDBJ whole genome shotgun (WGS) entry which is preliminary data.</text>
</comment>
<dbReference type="Proteomes" id="UP000789405">
    <property type="component" value="Unassembled WGS sequence"/>
</dbReference>
<accession>A0A9N9PE12</accession>
<feature type="non-terminal residue" evidence="1">
    <location>
        <position position="56"/>
    </location>
</feature>
<dbReference type="EMBL" id="CAJVPY010053886">
    <property type="protein sequence ID" value="CAG8816420.1"/>
    <property type="molecule type" value="Genomic_DNA"/>
</dbReference>
<protein>
    <submittedName>
        <fullName evidence="1">17696_t:CDS:1</fullName>
    </submittedName>
</protein>
<keyword evidence="2" id="KW-1185">Reference proteome</keyword>
<organism evidence="1 2">
    <name type="scientific">Dentiscutata erythropus</name>
    <dbReference type="NCBI Taxonomy" id="1348616"/>
    <lineage>
        <taxon>Eukaryota</taxon>
        <taxon>Fungi</taxon>
        <taxon>Fungi incertae sedis</taxon>
        <taxon>Mucoromycota</taxon>
        <taxon>Glomeromycotina</taxon>
        <taxon>Glomeromycetes</taxon>
        <taxon>Diversisporales</taxon>
        <taxon>Gigasporaceae</taxon>
        <taxon>Dentiscutata</taxon>
    </lineage>
</organism>
<evidence type="ECO:0000313" key="2">
    <source>
        <dbReference type="Proteomes" id="UP000789405"/>
    </source>
</evidence>
<feature type="non-terminal residue" evidence="1">
    <location>
        <position position="1"/>
    </location>
</feature>
<gene>
    <name evidence="1" type="ORF">DERYTH_LOCUS26281</name>
</gene>
<name>A0A9N9PE12_9GLOM</name>
<sequence length="56" mass="6393">YKSKLKIVLNKNEVKVEPLPMETTPATPSIETKNTVNNIELELQDNPCKRNIAKQE</sequence>
<reference evidence="1" key="1">
    <citation type="submission" date="2021-06" db="EMBL/GenBank/DDBJ databases">
        <authorList>
            <person name="Kallberg Y."/>
            <person name="Tangrot J."/>
            <person name="Rosling A."/>
        </authorList>
    </citation>
    <scope>NUCLEOTIDE SEQUENCE</scope>
    <source>
        <strain evidence="1">MA453B</strain>
    </source>
</reference>
<dbReference type="AlphaFoldDB" id="A0A9N9PE12"/>
<evidence type="ECO:0000313" key="1">
    <source>
        <dbReference type="EMBL" id="CAG8816420.1"/>
    </source>
</evidence>